<protein>
    <submittedName>
        <fullName evidence="3">Uncharacterized protein</fullName>
    </submittedName>
</protein>
<evidence type="ECO:0000313" key="3">
    <source>
        <dbReference type="EMBL" id="OOC08258.1"/>
    </source>
</evidence>
<gene>
    <name evidence="3" type="ORF">B0293_05225</name>
</gene>
<proteinExistence type="predicted"/>
<name>A0ABX3JPB9_9PSEU</name>
<feature type="transmembrane region" description="Helical" evidence="2">
    <location>
        <begin position="122"/>
        <end position="143"/>
    </location>
</feature>
<comment type="caution">
    <text evidence="3">The sequence shown here is derived from an EMBL/GenBank/DDBJ whole genome shotgun (WGS) entry which is preliminary data.</text>
</comment>
<evidence type="ECO:0000256" key="1">
    <source>
        <dbReference type="SAM" id="MobiDB-lite"/>
    </source>
</evidence>
<dbReference type="EMBL" id="MUXN01000002">
    <property type="protein sequence ID" value="OOC08258.1"/>
    <property type="molecule type" value="Genomic_DNA"/>
</dbReference>
<reference evidence="3 4" key="1">
    <citation type="submission" date="2017-02" db="EMBL/GenBank/DDBJ databases">
        <title>Amycolatopsis azurea DSM 43854 draft genome.</title>
        <authorList>
            <person name="Mayilraj S."/>
        </authorList>
    </citation>
    <scope>NUCLEOTIDE SEQUENCE [LARGE SCALE GENOMIC DNA]</scope>
    <source>
        <strain evidence="3 4">DSM 43854</strain>
    </source>
</reference>
<sequence>MVEVLSRRTATPGKDGRAVDTAWAAIAARIGEESLVARVRAEASRSGAPSPANRDELIRLLGEATARDPRFARDLDAAVGELAPGNAVTVKDGNYLGSVVSNGGGDVRIKQKVVKHVRGHPIVAATVVVALLGVLGAGGYGVVAAFSGPGEENVAAASPPSGAATAGNAPVDRSTPESTAAAFASALSRQDRAEAERVTCAEERRRVEDRLRVVGSGSFSEGGYSVMGVTISVRVLRVQQRPEPVGAVTHSARFAWVVSDLPADAPPVIREAAAKQDDWGMGLRQEPDGKWLMC</sequence>
<evidence type="ECO:0000256" key="2">
    <source>
        <dbReference type="SAM" id="Phobius"/>
    </source>
</evidence>
<dbReference type="Proteomes" id="UP000188551">
    <property type="component" value="Unassembled WGS sequence"/>
</dbReference>
<accession>A0ABX3JPB9</accession>
<keyword evidence="2" id="KW-1133">Transmembrane helix</keyword>
<evidence type="ECO:0000313" key="4">
    <source>
        <dbReference type="Proteomes" id="UP000188551"/>
    </source>
</evidence>
<organism evidence="3 4">
    <name type="scientific">Amycolatopsis azurea DSM 43854</name>
    <dbReference type="NCBI Taxonomy" id="1238180"/>
    <lineage>
        <taxon>Bacteria</taxon>
        <taxon>Bacillati</taxon>
        <taxon>Actinomycetota</taxon>
        <taxon>Actinomycetes</taxon>
        <taxon>Pseudonocardiales</taxon>
        <taxon>Pseudonocardiaceae</taxon>
        <taxon>Amycolatopsis</taxon>
    </lineage>
</organism>
<feature type="region of interest" description="Disordered" evidence="1">
    <location>
        <begin position="152"/>
        <end position="178"/>
    </location>
</feature>
<feature type="compositionally biased region" description="Low complexity" evidence="1">
    <location>
        <begin position="155"/>
        <end position="170"/>
    </location>
</feature>
<keyword evidence="2" id="KW-0472">Membrane</keyword>
<keyword evidence="2" id="KW-0812">Transmembrane</keyword>
<keyword evidence="4" id="KW-1185">Reference proteome</keyword>